<evidence type="ECO:0000313" key="9">
    <source>
        <dbReference type="Proteomes" id="UP000444721"/>
    </source>
</evidence>
<dbReference type="GO" id="GO:0071541">
    <property type="term" value="C:eukaryotic translation initiation factor 3 complex, eIF3m"/>
    <property type="evidence" value="ECO:0007669"/>
    <property type="project" value="TreeGrafter"/>
</dbReference>
<dbReference type="Pfam" id="PF01399">
    <property type="entry name" value="PCI"/>
    <property type="match status" value="1"/>
</dbReference>
<dbReference type="PANTHER" id="PTHR14005">
    <property type="entry name" value="EUKARYOTIC TRANSLATION INITIATION FACTOR 3, THETA SUBUNIT"/>
    <property type="match status" value="1"/>
</dbReference>
<gene>
    <name evidence="8" type="ORF">FDP41_009384</name>
</gene>
<dbReference type="GeneID" id="68116600"/>
<dbReference type="InterPro" id="IPR000717">
    <property type="entry name" value="PCI_dom"/>
</dbReference>
<reference evidence="8 9" key="1">
    <citation type="journal article" date="2019" name="Sci. Rep.">
        <title>Nanopore sequencing improves the draft genome of the human pathogenic amoeba Naegleria fowleri.</title>
        <authorList>
            <person name="Liechti N."/>
            <person name="Schurch N."/>
            <person name="Bruggmann R."/>
            <person name="Wittwer M."/>
        </authorList>
    </citation>
    <scope>NUCLEOTIDE SEQUENCE [LARGE SCALE GENOMIC DNA]</scope>
    <source>
        <strain evidence="8 9">ATCC 30894</strain>
    </source>
</reference>
<dbReference type="Pfam" id="PF22591">
    <property type="entry name" value="eIF3a_PCI_TPR-like"/>
    <property type="match status" value="1"/>
</dbReference>
<evidence type="ECO:0000256" key="4">
    <source>
        <dbReference type="ARBA" id="ARBA00022917"/>
    </source>
</evidence>
<evidence type="ECO:0000256" key="5">
    <source>
        <dbReference type="SAM" id="Coils"/>
    </source>
</evidence>
<accession>A0A6A5BCU6</accession>
<dbReference type="GO" id="GO:0043614">
    <property type="term" value="C:multi-eIF complex"/>
    <property type="evidence" value="ECO:0007669"/>
    <property type="project" value="TreeGrafter"/>
</dbReference>
<dbReference type="InterPro" id="IPR027512">
    <property type="entry name" value="EIF3A"/>
</dbReference>
<feature type="domain" description="PCI" evidence="7">
    <location>
        <begin position="306"/>
        <end position="481"/>
    </location>
</feature>
<dbReference type="Gene3D" id="4.10.860.10">
    <property type="entry name" value="UVR domain"/>
    <property type="match status" value="1"/>
</dbReference>
<dbReference type="GO" id="GO:0003743">
    <property type="term" value="F:translation initiation factor activity"/>
    <property type="evidence" value="ECO:0007669"/>
    <property type="project" value="UniProtKB-KW"/>
</dbReference>
<proteinExistence type="predicted"/>
<keyword evidence="4" id="KW-0648">Protein biosynthesis</keyword>
<dbReference type="AlphaFoldDB" id="A0A6A5BCU6"/>
<keyword evidence="1" id="KW-0963">Cytoplasm</keyword>
<keyword evidence="2" id="KW-0396">Initiation factor</keyword>
<dbReference type="PROSITE" id="PS50250">
    <property type="entry name" value="PCI"/>
    <property type="match status" value="1"/>
</dbReference>
<feature type="compositionally biased region" description="Gly residues" evidence="6">
    <location>
        <begin position="941"/>
        <end position="951"/>
    </location>
</feature>
<dbReference type="VEuPathDB" id="AmoebaDB:NfTy_062020"/>
<dbReference type="Proteomes" id="UP000444721">
    <property type="component" value="Unassembled WGS sequence"/>
</dbReference>
<dbReference type="GO" id="GO:0003729">
    <property type="term" value="F:mRNA binding"/>
    <property type="evidence" value="ECO:0007669"/>
    <property type="project" value="TreeGrafter"/>
</dbReference>
<sequence length="951" mass="111298">MAQYLTTKAENVLKRTADYIQSDQLNMAFLELGTIVSKFGRQIKTWHEIYEDVAKRFVKVAVELRKGPEIKSILSSYRNLCQASELKSFANVVLLYLDQAEKRAQKAIEKSKSKSLALDLENEIPENVLLSDVSGEDLKDRTDREFVTPWMRFLWETYRVVLELLKTTKEPQLEAVYHETCKRAFEFCLKYERKNEFKRLSDLLRTHVKGIDLSSYESIEHYLSARFFQLTVAIKLDLWQDAFKSIEDIYYLISTSKDVIIPAEQLLNYYEQLTKIFWNSKHYILHAYAQYKAFGINRIIADPAKLQESATNLLLSTLTTPSNDQLETVPTDFVSVRNERRLVTLLGLSAPPSKQLLVSELAAKNVTQLIYPELKDLYKIFEVDFNPLKMCERMKPILEFVKSREDLAVYNEPLKQMTVTKLLEQLSKAFQTIKIETVAKLADFVSLIQLEKILVHNASLGKIQANIDHGKGVLIFGKSPKSFDASDIQKQISAFGKRIHDVVDLIHPERKKEKEERRKKLISEISKKISPEIEQISFRNDFIRMKKLWYEQEQKRALEKAEERKIELVRLAELEEERLAQLEAKNREEEKKRREKKLAEEKRKKEIIDQITNNNVKAQQDLLKIANKSLKKKITSLLELDIDDIIELKRGEIQREKKEKEKKLFEKAKALDYLEITRREIELPLFDEYNKKQQALNKEAFENYLNKQNQDLQKELTEMKQKKQEFSKYFADQKTFLDKFVLKARREEYEKLKQEQDERKRVKKEQWEAKRKALLEERERKRKEEEEKRKREEEEREKKRKEEEEQRKKREEERERERKKREEQEEIQRKKEEEYYRKQKEKEMELDKKLKEQQPQTPQPTKGRWDNLDTETSSPFGKSDKRGGFGSGGFGGFGGGGRGGRGGFGGSSRGGDSGRDSGRDGGRGSSSGGDDAFSAFSSSKGGRGGRGGSRQ</sequence>
<evidence type="ECO:0000256" key="2">
    <source>
        <dbReference type="ARBA" id="ARBA00022540"/>
    </source>
</evidence>
<keyword evidence="3" id="KW-0694">RNA-binding</keyword>
<dbReference type="GO" id="GO:0071540">
    <property type="term" value="C:eukaryotic translation initiation factor 3 complex, eIF3e"/>
    <property type="evidence" value="ECO:0007669"/>
    <property type="project" value="TreeGrafter"/>
</dbReference>
<evidence type="ECO:0000256" key="1">
    <source>
        <dbReference type="ARBA" id="ARBA00022490"/>
    </source>
</evidence>
<dbReference type="SMART" id="SM00088">
    <property type="entry name" value="PINT"/>
    <property type="match status" value="1"/>
</dbReference>
<dbReference type="PANTHER" id="PTHR14005:SF0">
    <property type="entry name" value="EUKARYOTIC TRANSLATION INITIATION FACTOR 3 SUBUNIT A"/>
    <property type="match status" value="1"/>
</dbReference>
<dbReference type="Gene3D" id="1.25.40.860">
    <property type="match status" value="2"/>
</dbReference>
<comment type="caution">
    <text evidence="8">The sequence shown here is derived from an EMBL/GenBank/DDBJ whole genome shotgun (WGS) entry which is preliminary data.</text>
</comment>
<dbReference type="VEuPathDB" id="AmoebaDB:NF0102650"/>
<evidence type="ECO:0000259" key="7">
    <source>
        <dbReference type="PROSITE" id="PS50250"/>
    </source>
</evidence>
<dbReference type="OrthoDB" id="18884at2759"/>
<evidence type="ECO:0000256" key="3">
    <source>
        <dbReference type="ARBA" id="ARBA00022884"/>
    </source>
</evidence>
<feature type="compositionally biased region" description="Gly residues" evidence="6">
    <location>
        <begin position="884"/>
        <end position="911"/>
    </location>
</feature>
<name>A0A6A5BCU6_NAEFO</name>
<feature type="compositionally biased region" description="Basic and acidic residues" evidence="6">
    <location>
        <begin position="778"/>
        <end position="852"/>
    </location>
</feature>
<keyword evidence="9" id="KW-1185">Reference proteome</keyword>
<evidence type="ECO:0000313" key="8">
    <source>
        <dbReference type="EMBL" id="KAF0972481.1"/>
    </source>
</evidence>
<feature type="region of interest" description="Disordered" evidence="6">
    <location>
        <begin position="778"/>
        <end position="951"/>
    </location>
</feature>
<dbReference type="EMBL" id="VFQX01000068">
    <property type="protein sequence ID" value="KAF0972481.1"/>
    <property type="molecule type" value="Genomic_DNA"/>
</dbReference>
<feature type="coiled-coil region" evidence="5">
    <location>
        <begin position="551"/>
        <end position="668"/>
    </location>
</feature>
<dbReference type="OMA" id="EHITNKR"/>
<keyword evidence="5" id="KW-0175">Coiled coil</keyword>
<dbReference type="InterPro" id="IPR054711">
    <property type="entry name" value="eIF3a_PCI_TPR-like"/>
</dbReference>
<dbReference type="GO" id="GO:0002188">
    <property type="term" value="P:translation reinitiation"/>
    <property type="evidence" value="ECO:0007669"/>
    <property type="project" value="TreeGrafter"/>
</dbReference>
<organism evidence="8 9">
    <name type="scientific">Naegleria fowleri</name>
    <name type="common">Brain eating amoeba</name>
    <dbReference type="NCBI Taxonomy" id="5763"/>
    <lineage>
        <taxon>Eukaryota</taxon>
        <taxon>Discoba</taxon>
        <taxon>Heterolobosea</taxon>
        <taxon>Tetramitia</taxon>
        <taxon>Eutetramitia</taxon>
        <taxon>Vahlkampfiidae</taxon>
        <taxon>Naegleria</taxon>
    </lineage>
</organism>
<dbReference type="GO" id="GO:0001732">
    <property type="term" value="P:formation of cytoplasmic translation initiation complex"/>
    <property type="evidence" value="ECO:0007669"/>
    <property type="project" value="TreeGrafter"/>
</dbReference>
<protein>
    <recommendedName>
        <fullName evidence="7">PCI domain-containing protein</fullName>
    </recommendedName>
</protein>
<evidence type="ECO:0000256" key="6">
    <source>
        <dbReference type="SAM" id="MobiDB-lite"/>
    </source>
</evidence>
<dbReference type="VEuPathDB" id="AmoebaDB:FDP41_009384"/>
<feature type="compositionally biased region" description="Basic and acidic residues" evidence="6">
    <location>
        <begin position="912"/>
        <end position="922"/>
    </location>
</feature>
<feature type="compositionally biased region" description="Low complexity" evidence="6">
    <location>
        <begin position="928"/>
        <end position="940"/>
    </location>
</feature>
<dbReference type="RefSeq" id="XP_044557195.1">
    <property type="nucleotide sequence ID" value="XM_044713336.1"/>
</dbReference>